<dbReference type="EMBL" id="DVHE01000056">
    <property type="protein sequence ID" value="HIR51000.1"/>
    <property type="molecule type" value="Genomic_DNA"/>
</dbReference>
<reference evidence="1" key="1">
    <citation type="submission" date="2020-10" db="EMBL/GenBank/DDBJ databases">
        <authorList>
            <person name="Gilroy R."/>
        </authorList>
    </citation>
    <scope>NUCLEOTIDE SEQUENCE</scope>
    <source>
        <strain evidence="1">ChiBcec15-4380</strain>
    </source>
</reference>
<evidence type="ECO:0000313" key="2">
    <source>
        <dbReference type="Proteomes" id="UP000824239"/>
    </source>
</evidence>
<comment type="caution">
    <text evidence="1">The sequence shown here is derived from an EMBL/GenBank/DDBJ whole genome shotgun (WGS) entry which is preliminary data.</text>
</comment>
<accession>A0A9D1DI09</accession>
<gene>
    <name evidence="1" type="ORF">IAA53_06920</name>
</gene>
<sequence length="138" mass="15847">MKKTIRESIHAPYSLHDMNVTAFEVIGNTLRMRTHSGMVATMPPYGQPDGYVEFHEVQWDFSYVYLLSHTGNVGTFTGKKMFLIDFIAEHPAPNFCVMDETYGYHATKYSGYITIAGEFHEGFIEIYHEGDMVFITEE</sequence>
<name>A0A9D1DI09_9FIRM</name>
<dbReference type="AlphaFoldDB" id="A0A9D1DI09"/>
<protein>
    <submittedName>
        <fullName evidence="1">Uncharacterized protein</fullName>
    </submittedName>
</protein>
<evidence type="ECO:0000313" key="1">
    <source>
        <dbReference type="EMBL" id="HIR51000.1"/>
    </source>
</evidence>
<organism evidence="1 2">
    <name type="scientific">Candidatus Avoscillospira avicola</name>
    <dbReference type="NCBI Taxonomy" id="2840706"/>
    <lineage>
        <taxon>Bacteria</taxon>
        <taxon>Bacillati</taxon>
        <taxon>Bacillota</taxon>
        <taxon>Clostridia</taxon>
        <taxon>Eubacteriales</taxon>
        <taxon>Oscillospiraceae</taxon>
        <taxon>Oscillospiraceae incertae sedis</taxon>
        <taxon>Candidatus Avoscillospira</taxon>
    </lineage>
</organism>
<proteinExistence type="predicted"/>
<dbReference type="Proteomes" id="UP000824239">
    <property type="component" value="Unassembled WGS sequence"/>
</dbReference>
<reference evidence="1" key="2">
    <citation type="journal article" date="2021" name="PeerJ">
        <title>Extensive microbial diversity within the chicken gut microbiome revealed by metagenomics and culture.</title>
        <authorList>
            <person name="Gilroy R."/>
            <person name="Ravi A."/>
            <person name="Getino M."/>
            <person name="Pursley I."/>
            <person name="Horton D.L."/>
            <person name="Alikhan N.F."/>
            <person name="Baker D."/>
            <person name="Gharbi K."/>
            <person name="Hall N."/>
            <person name="Watson M."/>
            <person name="Adriaenssens E.M."/>
            <person name="Foster-Nyarko E."/>
            <person name="Jarju S."/>
            <person name="Secka A."/>
            <person name="Antonio M."/>
            <person name="Oren A."/>
            <person name="Chaudhuri R.R."/>
            <person name="La Ragione R."/>
            <person name="Hildebrand F."/>
            <person name="Pallen M.J."/>
        </authorList>
    </citation>
    <scope>NUCLEOTIDE SEQUENCE</scope>
    <source>
        <strain evidence="1">ChiBcec15-4380</strain>
    </source>
</reference>